<keyword evidence="2" id="KW-1185">Reference proteome</keyword>
<dbReference type="EMBL" id="CADEAL010004156">
    <property type="protein sequence ID" value="CAB1453071.1"/>
    <property type="molecule type" value="Genomic_DNA"/>
</dbReference>
<reference evidence="1" key="1">
    <citation type="submission" date="2020-03" db="EMBL/GenBank/DDBJ databases">
        <authorList>
            <person name="Weist P."/>
        </authorList>
    </citation>
    <scope>NUCLEOTIDE SEQUENCE</scope>
</reference>
<gene>
    <name evidence="1" type="ORF">PLEPLA_LOCUS40821</name>
</gene>
<accession>A0A9N7VRL3</accession>
<protein>
    <submittedName>
        <fullName evidence="1">Uncharacterized protein</fullName>
    </submittedName>
</protein>
<dbReference type="AlphaFoldDB" id="A0A9N7VRL3"/>
<comment type="caution">
    <text evidence="1">The sequence shown here is derived from an EMBL/GenBank/DDBJ whole genome shotgun (WGS) entry which is preliminary data.</text>
</comment>
<sequence>MCWNQCRCIARRITDMAQDINLPVPADEKSPDSMMLPPPFFTIVMVLAMPLSKAPYSPKICSPGTVYGRSLLCVSCTRWVKSRGLDLVTFNLNEDPFEVSQHIYIRPLLRLKKKPVSLSETHVSQTPSSAPYKHL</sequence>
<evidence type="ECO:0000313" key="1">
    <source>
        <dbReference type="EMBL" id="CAB1453071.1"/>
    </source>
</evidence>
<name>A0A9N7VRL3_PLEPL</name>
<evidence type="ECO:0000313" key="2">
    <source>
        <dbReference type="Proteomes" id="UP001153269"/>
    </source>
</evidence>
<dbReference type="Proteomes" id="UP001153269">
    <property type="component" value="Unassembled WGS sequence"/>
</dbReference>
<organism evidence="1 2">
    <name type="scientific">Pleuronectes platessa</name>
    <name type="common">European plaice</name>
    <dbReference type="NCBI Taxonomy" id="8262"/>
    <lineage>
        <taxon>Eukaryota</taxon>
        <taxon>Metazoa</taxon>
        <taxon>Chordata</taxon>
        <taxon>Craniata</taxon>
        <taxon>Vertebrata</taxon>
        <taxon>Euteleostomi</taxon>
        <taxon>Actinopterygii</taxon>
        <taxon>Neopterygii</taxon>
        <taxon>Teleostei</taxon>
        <taxon>Neoteleostei</taxon>
        <taxon>Acanthomorphata</taxon>
        <taxon>Carangaria</taxon>
        <taxon>Pleuronectiformes</taxon>
        <taxon>Pleuronectoidei</taxon>
        <taxon>Pleuronectidae</taxon>
        <taxon>Pleuronectes</taxon>
    </lineage>
</organism>
<proteinExistence type="predicted"/>